<dbReference type="InterPro" id="IPR000210">
    <property type="entry name" value="BTB/POZ_dom"/>
</dbReference>
<dbReference type="Gene3D" id="1.10.287.70">
    <property type="match status" value="1"/>
</dbReference>
<proteinExistence type="predicted"/>
<dbReference type="InterPro" id="IPR003968">
    <property type="entry name" value="K_chnl_volt-dep_Kv"/>
</dbReference>
<dbReference type="FunFam" id="3.30.710.10:FF:000002">
    <property type="entry name" value="Potassium voltage-gated channel subfamily C member 2"/>
    <property type="match status" value="1"/>
</dbReference>
<dbReference type="Pfam" id="PF02214">
    <property type="entry name" value="BTB_2"/>
    <property type="match status" value="1"/>
</dbReference>
<keyword evidence="7" id="KW-0630">Potassium</keyword>
<dbReference type="GO" id="GO:0005251">
    <property type="term" value="F:delayed rectifier potassium channel activity"/>
    <property type="evidence" value="ECO:0007669"/>
    <property type="project" value="TreeGrafter"/>
</dbReference>
<evidence type="ECO:0000259" key="13">
    <source>
        <dbReference type="SMART" id="SM00225"/>
    </source>
</evidence>
<organism evidence="14 15">
    <name type="scientific">Actinia tenebrosa</name>
    <name type="common">Australian red waratah sea anemone</name>
    <dbReference type="NCBI Taxonomy" id="6105"/>
    <lineage>
        <taxon>Eukaryota</taxon>
        <taxon>Metazoa</taxon>
        <taxon>Cnidaria</taxon>
        <taxon>Anthozoa</taxon>
        <taxon>Hexacorallia</taxon>
        <taxon>Actiniaria</taxon>
        <taxon>Actiniidae</taxon>
        <taxon>Actinia</taxon>
    </lineage>
</organism>
<dbReference type="SUPFAM" id="SSF81324">
    <property type="entry name" value="Voltage-gated potassium channels"/>
    <property type="match status" value="1"/>
</dbReference>
<keyword evidence="8 12" id="KW-1133">Transmembrane helix</keyword>
<evidence type="ECO:0000256" key="10">
    <source>
        <dbReference type="ARBA" id="ARBA00023136"/>
    </source>
</evidence>
<evidence type="ECO:0000256" key="6">
    <source>
        <dbReference type="ARBA" id="ARBA00022882"/>
    </source>
</evidence>
<dbReference type="SMART" id="SM00225">
    <property type="entry name" value="BTB"/>
    <property type="match status" value="1"/>
</dbReference>
<keyword evidence="11" id="KW-0407">Ion channel</keyword>
<evidence type="ECO:0000256" key="2">
    <source>
        <dbReference type="ARBA" id="ARBA00022448"/>
    </source>
</evidence>
<dbReference type="Pfam" id="PF00520">
    <property type="entry name" value="Ion_trans"/>
    <property type="match status" value="1"/>
</dbReference>
<keyword evidence="3" id="KW-0633">Potassium transport</keyword>
<sequence length="590" mass="67320">MKNENEKMPGKNSGDRRLVINVGGRRYETFQSTLTSIPDTRLAWIAGQPHEAPEYDKMNNEFFFDRHSGFFEEILNYYRTGKLHCPRGICGTAFEEELSFWGIDEEQMEACCWPEYTRQRTAIENLRVFNINASQESINSEASDASCKTSSYLRKTSVDRQSLRNFYRKVQPWFWRVLEEPFSSVAAKVTAFVSLAFILLSVLDFILSSLPVFPATSSPNIIEYVCGSCFTFEFVIRLLFCPSKIAHLKKPMTWVDVGALVPFYLQFVINAADMERFKILIMFRLLRIFRLFRFSYRLQIMVLALKGSLHELGLLLLILAISVVFFSTLVFYADGGATGTKFVNIPTSFWWAIITLTTVGYGDDTPVTWPGRVVSSACALWGVLMITLPISIVNSNFSLYYAHAKAMLRLPKKVVKDTFPPGTKRYLGVLSTISEMNLTGRLADRELKFREGIASPSQSNINLAVGALRMSSRKSISTKVARMKRLGNNKFQLLSILKPSRHSDIVQPFTRYKRNYSTETVNIGLIPAEWDGELEDLYGENMKSEDEVDSNCGLNDAIREHVDDHVEECLHNEMRRLSNDDREMSLNPLK</sequence>
<evidence type="ECO:0000256" key="9">
    <source>
        <dbReference type="ARBA" id="ARBA00023065"/>
    </source>
</evidence>
<dbReference type="PRINTS" id="PR01491">
    <property type="entry name" value="KVCHANNEL"/>
</dbReference>
<gene>
    <name evidence="15" type="primary">LOC116297055</name>
</gene>
<dbReference type="SUPFAM" id="SSF54695">
    <property type="entry name" value="POZ domain"/>
    <property type="match status" value="1"/>
</dbReference>
<evidence type="ECO:0000256" key="11">
    <source>
        <dbReference type="ARBA" id="ARBA00023303"/>
    </source>
</evidence>
<dbReference type="KEGG" id="aten:116297055"/>
<evidence type="ECO:0000256" key="1">
    <source>
        <dbReference type="ARBA" id="ARBA00004141"/>
    </source>
</evidence>
<feature type="transmembrane region" description="Helical" evidence="12">
    <location>
        <begin position="252"/>
        <end position="269"/>
    </location>
</feature>
<dbReference type="InterPro" id="IPR005821">
    <property type="entry name" value="Ion_trans_dom"/>
</dbReference>
<evidence type="ECO:0000256" key="5">
    <source>
        <dbReference type="ARBA" id="ARBA00022826"/>
    </source>
</evidence>
<dbReference type="GO" id="GO:0001508">
    <property type="term" value="P:action potential"/>
    <property type="evidence" value="ECO:0007669"/>
    <property type="project" value="TreeGrafter"/>
</dbReference>
<feature type="domain" description="BTB" evidence="13">
    <location>
        <begin position="16"/>
        <end position="118"/>
    </location>
</feature>
<keyword evidence="10 12" id="KW-0472">Membrane</keyword>
<dbReference type="InterPro" id="IPR003131">
    <property type="entry name" value="T1-type_BTB"/>
</dbReference>
<dbReference type="InParanoid" id="A0A6P8I7M2"/>
<dbReference type="GO" id="GO:0051260">
    <property type="term" value="P:protein homooligomerization"/>
    <property type="evidence" value="ECO:0007669"/>
    <property type="project" value="InterPro"/>
</dbReference>
<keyword evidence="14" id="KW-1185">Reference proteome</keyword>
<feature type="transmembrane region" description="Helical" evidence="12">
    <location>
        <begin position="185"/>
        <end position="209"/>
    </location>
</feature>
<dbReference type="PRINTS" id="PR00169">
    <property type="entry name" value="KCHANNEL"/>
</dbReference>
<evidence type="ECO:0000256" key="12">
    <source>
        <dbReference type="SAM" id="Phobius"/>
    </source>
</evidence>
<keyword evidence="6" id="KW-0851">Voltage-gated channel</keyword>
<feature type="transmembrane region" description="Helical" evidence="12">
    <location>
        <begin position="221"/>
        <end position="240"/>
    </location>
</feature>
<evidence type="ECO:0000256" key="8">
    <source>
        <dbReference type="ARBA" id="ARBA00022989"/>
    </source>
</evidence>
<dbReference type="FunFam" id="1.20.120.350:FF:000091">
    <property type="entry name" value="Predicted protein"/>
    <property type="match status" value="1"/>
</dbReference>
<dbReference type="GO" id="GO:0008076">
    <property type="term" value="C:voltage-gated potassium channel complex"/>
    <property type="evidence" value="ECO:0007669"/>
    <property type="project" value="InterPro"/>
</dbReference>
<comment type="subcellular location">
    <subcellularLocation>
        <location evidence="1">Membrane</location>
        <topology evidence="1">Multi-pass membrane protein</topology>
    </subcellularLocation>
</comment>
<evidence type="ECO:0000256" key="3">
    <source>
        <dbReference type="ARBA" id="ARBA00022538"/>
    </source>
</evidence>
<dbReference type="PRINTS" id="PR01498">
    <property type="entry name" value="SHAWCHANNEL"/>
</dbReference>
<keyword evidence="5" id="KW-0631">Potassium channel</keyword>
<dbReference type="OrthoDB" id="10025005at2759"/>
<dbReference type="InterPro" id="IPR028325">
    <property type="entry name" value="VG_K_chnl"/>
</dbReference>
<evidence type="ECO:0000313" key="14">
    <source>
        <dbReference type="Proteomes" id="UP000515163"/>
    </source>
</evidence>
<dbReference type="Gene3D" id="1.20.120.350">
    <property type="entry name" value="Voltage-gated potassium channels. Chain C"/>
    <property type="match status" value="1"/>
</dbReference>
<protein>
    <submittedName>
        <fullName evidence="15">Potassium voltage-gated channel subfamily C member 1-like</fullName>
    </submittedName>
</protein>
<keyword evidence="9" id="KW-0406">Ion transport</keyword>
<dbReference type="PANTHER" id="PTHR11537">
    <property type="entry name" value="VOLTAGE-GATED POTASSIUM CHANNEL"/>
    <property type="match status" value="1"/>
</dbReference>
<dbReference type="PANTHER" id="PTHR11537:SF252">
    <property type="entry name" value="POTASSIUM VOLTAGE-GATED CHANNEL PROTEIN SHAW"/>
    <property type="match status" value="1"/>
</dbReference>
<evidence type="ECO:0000313" key="15">
    <source>
        <dbReference type="RefSeq" id="XP_031561057.1"/>
    </source>
</evidence>
<dbReference type="InterPro" id="IPR003974">
    <property type="entry name" value="K_chnl_volt-dep_Kv3"/>
</dbReference>
<reference evidence="15" key="1">
    <citation type="submission" date="2025-08" db="UniProtKB">
        <authorList>
            <consortium name="RefSeq"/>
        </authorList>
    </citation>
    <scope>IDENTIFICATION</scope>
    <source>
        <tissue evidence="15">Tentacle</tissue>
    </source>
</reference>
<accession>A0A6P8I7M2</accession>
<evidence type="ECO:0000256" key="7">
    <source>
        <dbReference type="ARBA" id="ARBA00022958"/>
    </source>
</evidence>
<feature type="transmembrane region" description="Helical" evidence="12">
    <location>
        <begin position="312"/>
        <end position="333"/>
    </location>
</feature>
<dbReference type="GeneID" id="116297055"/>
<name>A0A6P8I7M2_ACTTE</name>
<dbReference type="InterPro" id="IPR011333">
    <property type="entry name" value="SKP1/BTB/POZ_sf"/>
</dbReference>
<dbReference type="AlphaFoldDB" id="A0A6P8I7M2"/>
<keyword evidence="4 12" id="KW-0812">Transmembrane</keyword>
<evidence type="ECO:0000256" key="4">
    <source>
        <dbReference type="ARBA" id="ARBA00022692"/>
    </source>
</evidence>
<feature type="transmembrane region" description="Helical" evidence="12">
    <location>
        <begin position="379"/>
        <end position="402"/>
    </location>
</feature>
<keyword evidence="2" id="KW-0813">Transport</keyword>
<dbReference type="InterPro" id="IPR027359">
    <property type="entry name" value="Volt_channel_dom_sf"/>
</dbReference>
<dbReference type="FunFam" id="1.10.287.70:FF:000002">
    <property type="entry name" value="Potassium voltage-gated channel subfamily a member"/>
    <property type="match status" value="1"/>
</dbReference>
<dbReference type="Gene3D" id="3.30.710.10">
    <property type="entry name" value="Potassium Channel Kv1.1, Chain A"/>
    <property type="match status" value="1"/>
</dbReference>
<dbReference type="Proteomes" id="UP000515163">
    <property type="component" value="Unplaced"/>
</dbReference>
<dbReference type="RefSeq" id="XP_031561057.1">
    <property type="nucleotide sequence ID" value="XM_031705197.1"/>
</dbReference>